<organism evidence="1 2">
    <name type="scientific">Rickettsia prowazekii (strain Rp22)</name>
    <dbReference type="NCBI Taxonomy" id="449216"/>
    <lineage>
        <taxon>Bacteria</taxon>
        <taxon>Pseudomonadati</taxon>
        <taxon>Pseudomonadota</taxon>
        <taxon>Alphaproteobacteria</taxon>
        <taxon>Rickettsiales</taxon>
        <taxon>Rickettsiaceae</taxon>
        <taxon>Rickettsieae</taxon>
        <taxon>Rickettsia</taxon>
        <taxon>typhus group</taxon>
    </lineage>
</organism>
<sequence>MLLIYMRNSYYEIDFNIKALALYPQKKDRKNSVAYIEHH</sequence>
<evidence type="ECO:0000313" key="2">
    <source>
        <dbReference type="Proteomes" id="UP000006931"/>
    </source>
</evidence>
<reference evidence="1 2" key="1">
    <citation type="journal article" date="2010" name="Genome Res.">
        <title>Genomic, proteomic, and transcriptomic analysis of virulent and avirulent Rickettsia prowazekii reveals its adaptive mutation capabilities.</title>
        <authorList>
            <person name="Bechah Y."/>
            <person name="El Karkouri K."/>
            <person name="Mediannikov O."/>
            <person name="Leroy Q."/>
            <person name="Pelletier N."/>
            <person name="Robert C."/>
            <person name="Medigue C."/>
            <person name="Mege J.L."/>
            <person name="Raoult D."/>
        </authorList>
    </citation>
    <scope>NUCLEOTIDE SEQUENCE [LARGE SCALE GENOMIC DNA]</scope>
    <source>
        <strain evidence="1 2">Rp22</strain>
    </source>
</reference>
<evidence type="ECO:0000313" key="1">
    <source>
        <dbReference type="EMBL" id="ADE29794.1"/>
    </source>
</evidence>
<proteinExistence type="predicted"/>
<dbReference type="EMBL" id="CP001584">
    <property type="protein sequence ID" value="ADE29794.1"/>
    <property type="molecule type" value="Genomic_DNA"/>
</dbReference>
<dbReference type="KEGG" id="rpq:rpr22_0295"/>
<name>D5AWK5_RICPP</name>
<dbReference type="AlphaFoldDB" id="D5AWK5"/>
<dbReference type="Proteomes" id="UP000006931">
    <property type="component" value="Chromosome"/>
</dbReference>
<accession>D5AWK5</accession>
<gene>
    <name evidence="1" type="ORF">rpr22_0295</name>
</gene>
<protein>
    <submittedName>
        <fullName evidence="1">Uncharacterized protein</fullName>
    </submittedName>
</protein>
<dbReference type="HOGENOM" id="CLU_3316155_0_0_5"/>
<dbReference type="PATRIC" id="fig|449216.3.peg.286"/>